<keyword evidence="2" id="KW-1185">Reference proteome</keyword>
<dbReference type="Proteomes" id="UP001521222">
    <property type="component" value="Unassembled WGS sequence"/>
</dbReference>
<sequence>MCTFVNAVAVPNPHIHKVLDPRQVVSYPVVERQEPEQPESKNVFDAIIDTLKGYNGWQVFTDFFRKLFSGESPAVNDAAPTSVIVIPTLGASSTSVDIGSVIQSVISEIASATVPVVVVPPGPSTTEVPEASITDPIMSILPIGDLTTAIDLNGTIEVPVPTAFLSETTEAPEATAPIVVVIPPVEFNSTEVIVALPTEAITPPIVTAPIVTGPVEVAPSAIVLPPFPVQNGTIVAPIHSDGVPVVVILPTGISSPINANASVSAGVSAELNVTVSLTSTIDLTVTLEPTDAPSVGTGLPVTFSELPIYTNETAITPTVVLVTGTGDVVGTIAPTISVEPISAPYANFSDAATAVAPIGTAPIGTGVVVIGTGVLASTGIVSVEPIQTIVLGTGIVGTGIVGTGDATAVAPVETAIAPFANTTTAVEVVIEPTFVLGTGTAPAVGTISAAPILSEAADAIWANTTTTTVTNVITPPVILGTGDLTAVLPIGTGVPGTIVVISAADSTDVLFPNITLTINATADATLSIELPLVTDAPIETAEVSILPLNVTLAPIPTISDIFPVIPVETLTAVAPIVDESIPSDAPVVEFPGEPIIPTLPAIEIPPIEEPTPIIPVIPVPSVEPVEEQPSILPAPVEVPSILPAPVIPIFSIAAAEASPVETSASAEATIAPVISLPLIPVEASASVEAAAAATATIIPVVDVAPAESTAVAIPAIVPVVTPAAPAATVVPVVPVAPVAPTLPLAPILPVPVVPQAAPAVLPQ</sequence>
<accession>A0ABR3R5V0</accession>
<comment type="caution">
    <text evidence="1">The sequence shown here is derived from an EMBL/GenBank/DDBJ whole genome shotgun (WGS) entry which is preliminary data.</text>
</comment>
<evidence type="ECO:0000313" key="2">
    <source>
        <dbReference type="Proteomes" id="UP001521222"/>
    </source>
</evidence>
<protein>
    <submittedName>
        <fullName evidence="1">Uncharacterized protein</fullName>
    </submittedName>
</protein>
<gene>
    <name evidence="1" type="ORF">SLS59_006399</name>
</gene>
<proteinExistence type="predicted"/>
<evidence type="ECO:0000313" key="1">
    <source>
        <dbReference type="EMBL" id="KAL1599382.1"/>
    </source>
</evidence>
<dbReference type="EMBL" id="JAKIXB020000020">
    <property type="protein sequence ID" value="KAL1599382.1"/>
    <property type="molecule type" value="Genomic_DNA"/>
</dbReference>
<reference evidence="1 2" key="1">
    <citation type="submission" date="2024-02" db="EMBL/GenBank/DDBJ databases">
        <title>De novo assembly and annotation of 12 fungi associated with fruit tree decline syndrome in Ontario, Canada.</title>
        <authorList>
            <person name="Sulman M."/>
            <person name="Ellouze W."/>
            <person name="Ilyukhin E."/>
        </authorList>
    </citation>
    <scope>NUCLEOTIDE SEQUENCE [LARGE SCALE GENOMIC DNA]</scope>
    <source>
        <strain evidence="1 2">M97-236</strain>
    </source>
</reference>
<organism evidence="1 2">
    <name type="scientific">Nothophoma quercina</name>
    <dbReference type="NCBI Taxonomy" id="749835"/>
    <lineage>
        <taxon>Eukaryota</taxon>
        <taxon>Fungi</taxon>
        <taxon>Dikarya</taxon>
        <taxon>Ascomycota</taxon>
        <taxon>Pezizomycotina</taxon>
        <taxon>Dothideomycetes</taxon>
        <taxon>Pleosporomycetidae</taxon>
        <taxon>Pleosporales</taxon>
        <taxon>Pleosporineae</taxon>
        <taxon>Didymellaceae</taxon>
        <taxon>Nothophoma</taxon>
    </lineage>
</organism>
<name>A0ABR3R5V0_9PLEO</name>